<keyword evidence="1" id="KW-0677">Repeat</keyword>
<evidence type="ECO:0000313" key="4">
    <source>
        <dbReference type="EMBL" id="PMD45249.1"/>
    </source>
</evidence>
<dbReference type="Gene3D" id="1.25.40.20">
    <property type="entry name" value="Ankyrin repeat-containing domain"/>
    <property type="match status" value="2"/>
</dbReference>
<feature type="non-terminal residue" evidence="4">
    <location>
        <position position="95"/>
    </location>
</feature>
<feature type="non-terminal residue" evidence="4">
    <location>
        <position position="1"/>
    </location>
</feature>
<keyword evidence="5" id="KW-1185">Reference proteome</keyword>
<dbReference type="SMART" id="SM00248">
    <property type="entry name" value="ANK"/>
    <property type="match status" value="2"/>
</dbReference>
<gene>
    <name evidence="4" type="ORF">L207DRAFT_382674</name>
</gene>
<reference evidence="4 5" key="1">
    <citation type="submission" date="2016-04" db="EMBL/GenBank/DDBJ databases">
        <title>A degradative enzymes factory behind the ericoid mycorrhizal symbiosis.</title>
        <authorList>
            <consortium name="DOE Joint Genome Institute"/>
            <person name="Martino E."/>
            <person name="Morin E."/>
            <person name="Grelet G."/>
            <person name="Kuo A."/>
            <person name="Kohler A."/>
            <person name="Daghino S."/>
            <person name="Barry K."/>
            <person name="Choi C."/>
            <person name="Cichocki N."/>
            <person name="Clum A."/>
            <person name="Copeland A."/>
            <person name="Hainaut M."/>
            <person name="Haridas S."/>
            <person name="Labutti K."/>
            <person name="Lindquist E."/>
            <person name="Lipzen A."/>
            <person name="Khouja H.-R."/>
            <person name="Murat C."/>
            <person name="Ohm R."/>
            <person name="Olson A."/>
            <person name="Spatafora J."/>
            <person name="Veneault-Fourrey C."/>
            <person name="Henrissat B."/>
            <person name="Grigoriev I."/>
            <person name="Martin F."/>
            <person name="Perotto S."/>
        </authorList>
    </citation>
    <scope>NUCLEOTIDE SEQUENCE [LARGE SCALE GENOMIC DNA]</scope>
    <source>
        <strain evidence="4 5">F</strain>
    </source>
</reference>
<sequence length="95" mass="10321">NFLLDKGADTEAVQNSGEKPLYLAAILGNQLMVELLVEFNANIEALNLKTRTTALHAAVSKRHIQVARFLLRHGANVDSRDQAGATPLCIAVRRG</sequence>
<accession>A0A2J6S395</accession>
<name>A0A2J6S395_HYAVF</name>
<dbReference type="EMBL" id="KZ613940">
    <property type="protein sequence ID" value="PMD45249.1"/>
    <property type="molecule type" value="Genomic_DNA"/>
</dbReference>
<keyword evidence="2 3" id="KW-0040">ANK repeat</keyword>
<dbReference type="SUPFAM" id="SSF48403">
    <property type="entry name" value="Ankyrin repeat"/>
    <property type="match status" value="1"/>
</dbReference>
<dbReference type="PROSITE" id="PS50088">
    <property type="entry name" value="ANK_REPEAT"/>
    <property type="match status" value="2"/>
</dbReference>
<feature type="repeat" description="ANK" evidence="3">
    <location>
        <begin position="50"/>
        <end position="82"/>
    </location>
</feature>
<evidence type="ECO:0000256" key="3">
    <source>
        <dbReference type="PROSITE-ProRule" id="PRU00023"/>
    </source>
</evidence>
<dbReference type="STRING" id="1149755.A0A2J6S395"/>
<dbReference type="AlphaFoldDB" id="A0A2J6S395"/>
<dbReference type="OrthoDB" id="341259at2759"/>
<dbReference type="PROSITE" id="PS50297">
    <property type="entry name" value="ANK_REP_REGION"/>
    <property type="match status" value="2"/>
</dbReference>
<dbReference type="InterPro" id="IPR036770">
    <property type="entry name" value="Ankyrin_rpt-contain_sf"/>
</dbReference>
<organism evidence="4 5">
    <name type="scientific">Hyaloscypha variabilis (strain UAMH 11265 / GT02V1 / F)</name>
    <name type="common">Meliniomyces variabilis</name>
    <dbReference type="NCBI Taxonomy" id="1149755"/>
    <lineage>
        <taxon>Eukaryota</taxon>
        <taxon>Fungi</taxon>
        <taxon>Dikarya</taxon>
        <taxon>Ascomycota</taxon>
        <taxon>Pezizomycotina</taxon>
        <taxon>Leotiomycetes</taxon>
        <taxon>Helotiales</taxon>
        <taxon>Hyaloscyphaceae</taxon>
        <taxon>Hyaloscypha</taxon>
        <taxon>Hyaloscypha variabilis</taxon>
    </lineage>
</organism>
<protein>
    <submittedName>
        <fullName evidence="4">Ankyrin</fullName>
    </submittedName>
</protein>
<proteinExistence type="predicted"/>
<evidence type="ECO:0000256" key="2">
    <source>
        <dbReference type="ARBA" id="ARBA00023043"/>
    </source>
</evidence>
<dbReference type="Proteomes" id="UP000235786">
    <property type="component" value="Unassembled WGS sequence"/>
</dbReference>
<dbReference type="PANTHER" id="PTHR24198:SF165">
    <property type="entry name" value="ANKYRIN REPEAT-CONTAINING PROTEIN-RELATED"/>
    <property type="match status" value="1"/>
</dbReference>
<dbReference type="InterPro" id="IPR002110">
    <property type="entry name" value="Ankyrin_rpt"/>
</dbReference>
<dbReference type="Pfam" id="PF12796">
    <property type="entry name" value="Ank_2"/>
    <property type="match status" value="1"/>
</dbReference>
<evidence type="ECO:0000256" key="1">
    <source>
        <dbReference type="ARBA" id="ARBA00022737"/>
    </source>
</evidence>
<evidence type="ECO:0000313" key="5">
    <source>
        <dbReference type="Proteomes" id="UP000235786"/>
    </source>
</evidence>
<feature type="repeat" description="ANK" evidence="3">
    <location>
        <begin position="16"/>
        <end position="48"/>
    </location>
</feature>
<dbReference type="PANTHER" id="PTHR24198">
    <property type="entry name" value="ANKYRIN REPEAT AND PROTEIN KINASE DOMAIN-CONTAINING PROTEIN"/>
    <property type="match status" value="1"/>
</dbReference>